<organism evidence="3 4">
    <name type="scientific">Nephila pilipes</name>
    <name type="common">Giant wood spider</name>
    <name type="synonym">Nephila maculata</name>
    <dbReference type="NCBI Taxonomy" id="299642"/>
    <lineage>
        <taxon>Eukaryota</taxon>
        <taxon>Metazoa</taxon>
        <taxon>Ecdysozoa</taxon>
        <taxon>Arthropoda</taxon>
        <taxon>Chelicerata</taxon>
        <taxon>Arachnida</taxon>
        <taxon>Araneae</taxon>
        <taxon>Araneomorphae</taxon>
        <taxon>Entelegynae</taxon>
        <taxon>Araneoidea</taxon>
        <taxon>Nephilidae</taxon>
        <taxon>Nephila</taxon>
    </lineage>
</organism>
<evidence type="ECO:0000256" key="1">
    <source>
        <dbReference type="ARBA" id="ARBA00006846"/>
    </source>
</evidence>
<gene>
    <name evidence="3" type="primary">NCL1_56892</name>
    <name evidence="3" type="ORF">NPIL_354791</name>
</gene>
<dbReference type="SUPFAM" id="SSF47113">
    <property type="entry name" value="Histone-fold"/>
    <property type="match status" value="1"/>
</dbReference>
<dbReference type="GO" id="GO:0030527">
    <property type="term" value="F:structural constituent of chromatin"/>
    <property type="evidence" value="ECO:0007669"/>
    <property type="project" value="InterPro"/>
</dbReference>
<dbReference type="AlphaFoldDB" id="A0A8X6P813"/>
<sequence>MSAENLYADREYERRKQLQYVNDSSFERYIRDVLKMIDENASITEPAMKIMDALVKDMFKQLANGTKDLMEKDDKRTMDEVDVKCATLELLQGEVARHAVSEGTKAVELFKNNVQSNVGDVGS</sequence>
<keyword evidence="4" id="KW-1185">Reference proteome</keyword>
<dbReference type="CDD" id="cd22910">
    <property type="entry name" value="HFD_H2B"/>
    <property type="match status" value="1"/>
</dbReference>
<dbReference type="Proteomes" id="UP000887013">
    <property type="component" value="Unassembled WGS sequence"/>
</dbReference>
<dbReference type="InterPro" id="IPR007125">
    <property type="entry name" value="H2A/H2B/H3"/>
</dbReference>
<dbReference type="OrthoDB" id="6419767at2759"/>
<dbReference type="EMBL" id="BMAW01017410">
    <property type="protein sequence ID" value="GFT53872.1"/>
    <property type="molecule type" value="Genomic_DNA"/>
</dbReference>
<proteinExistence type="inferred from homology"/>
<evidence type="ECO:0000313" key="3">
    <source>
        <dbReference type="EMBL" id="GFT53872.1"/>
    </source>
</evidence>
<dbReference type="InterPro" id="IPR009072">
    <property type="entry name" value="Histone-fold"/>
</dbReference>
<dbReference type="PANTHER" id="PTHR23428">
    <property type="entry name" value="HISTONE H2B"/>
    <property type="match status" value="1"/>
</dbReference>
<comment type="caution">
    <text evidence="3">The sequence shown here is derived from an EMBL/GenBank/DDBJ whole genome shotgun (WGS) entry which is preliminary data.</text>
</comment>
<dbReference type="GO" id="GO:0003677">
    <property type="term" value="F:DNA binding"/>
    <property type="evidence" value="ECO:0007669"/>
    <property type="project" value="InterPro"/>
</dbReference>
<dbReference type="GO" id="GO:0046982">
    <property type="term" value="F:protein heterodimerization activity"/>
    <property type="evidence" value="ECO:0007669"/>
    <property type="project" value="InterPro"/>
</dbReference>
<dbReference type="InterPro" id="IPR000558">
    <property type="entry name" value="Histone_H2B"/>
</dbReference>
<protein>
    <submittedName>
        <fullName evidence="3">Histone H2B</fullName>
    </submittedName>
</protein>
<feature type="domain" description="Core Histone H2A/H2B/H3" evidence="2">
    <location>
        <begin position="7"/>
        <end position="86"/>
    </location>
</feature>
<evidence type="ECO:0000259" key="2">
    <source>
        <dbReference type="Pfam" id="PF00125"/>
    </source>
</evidence>
<dbReference type="PRINTS" id="PR00621">
    <property type="entry name" value="HISTONEH2B"/>
</dbReference>
<evidence type="ECO:0000313" key="4">
    <source>
        <dbReference type="Proteomes" id="UP000887013"/>
    </source>
</evidence>
<comment type="similarity">
    <text evidence="1">Belongs to the histone H2B family.</text>
</comment>
<name>A0A8X6P813_NEPPI</name>
<dbReference type="GO" id="GO:0000786">
    <property type="term" value="C:nucleosome"/>
    <property type="evidence" value="ECO:0007669"/>
    <property type="project" value="InterPro"/>
</dbReference>
<accession>A0A8X6P813</accession>
<reference evidence="3" key="1">
    <citation type="submission" date="2020-08" db="EMBL/GenBank/DDBJ databases">
        <title>Multicomponent nature underlies the extraordinary mechanical properties of spider dragline silk.</title>
        <authorList>
            <person name="Kono N."/>
            <person name="Nakamura H."/>
            <person name="Mori M."/>
            <person name="Yoshida Y."/>
            <person name="Ohtoshi R."/>
            <person name="Malay A.D."/>
            <person name="Moran D.A.P."/>
            <person name="Tomita M."/>
            <person name="Numata K."/>
            <person name="Arakawa K."/>
        </authorList>
    </citation>
    <scope>NUCLEOTIDE SEQUENCE</scope>
</reference>
<dbReference type="Pfam" id="PF00125">
    <property type="entry name" value="Histone"/>
    <property type="match status" value="1"/>
</dbReference>
<dbReference type="SMART" id="SM00427">
    <property type="entry name" value="H2B"/>
    <property type="match status" value="1"/>
</dbReference>
<dbReference type="Gene3D" id="1.10.20.10">
    <property type="entry name" value="Histone, subunit A"/>
    <property type="match status" value="1"/>
</dbReference>